<evidence type="ECO:0000313" key="2">
    <source>
        <dbReference type="Proteomes" id="UP000017429"/>
    </source>
</evidence>
<accession>V2QIW7</accession>
<dbReference type="OrthoDB" id="4050476at2"/>
<dbReference type="AlphaFoldDB" id="V2QIW7"/>
<gene>
    <name evidence="1" type="ORF">N508_000804</name>
</gene>
<reference evidence="1" key="1">
    <citation type="journal article" date="2014" name="Genome Announc.">
        <title>Draft genome sequences of the altered schaedler flora, a defined bacterial community from gnotobiotic mice.</title>
        <authorList>
            <person name="Wannemuehler M.J."/>
            <person name="Overstreet A.M."/>
            <person name="Ward D.V."/>
            <person name="Phillips G.J."/>
        </authorList>
    </citation>
    <scope>NUCLEOTIDE SEQUENCE</scope>
    <source>
        <strain evidence="1">ASF457</strain>
    </source>
</reference>
<sequence>MNKKNLYKINYDKLDIQEKQNILNEIADHYGFIIKKYAEFEKNSITLYTAIFDDNGTEFVFIPGAKNIALGWKAAISSKKEEPFLIEQIKDIFLDYFLMPDNNSDIVNLNNTQQLQKLLDKENYKQADILLSKMVFDFIDEHTSFLRRIDIEPMLIERKSSSINWMFVKEISSKTVADSPTYFKIYQEIIKGNKQFIIKQHTSKSEYKKIQKFEISNHGLNVYKYIDISYEEILFNYASKGYSVPNRNQWEYAASGGCSTFMQNTDTLLNKHNNMPNAFGLYIADNIYKPEIISDDKYTYKAGDNGYFKNYISKKLADFSLNPFYNVTSNVFEYTDNNGLFARKVITVDLKKQFKPSITKKNLNKYITENMSENNFDNIIYAVQSVKNPDLYFKNALRIINIYHSKGFINKAYELVEKYINKWHNNPDFLYLAGFTVFRLQDYEKGEYLLKRAVYFKRNIPECYQLLSYIYQKQNNKEEMEKALHNLYVLAPEVAESMLHILIPKGVSLKDMDYEDLWSKLVANLTRQDKEKVNLYTITSEVILLDSTIKLIIHKGVTHYIKYIKPTGSKYLMEIFDKIENSKYISDETYLSKDDYMQALEEFNACKNIIYEAENITDLKENKEYLQNLTNTFFDYFPALMSLAYIHYSNCRLFEAEKLFDENYALCATLYNTKALPIQIADKIRVLLENFILSITMNILSYGQIQDYIDNIIDEVNNIKESYSSKINQGILTIELSVTKDIKYILNWFNINIEIKDAMRKNN</sequence>
<organism evidence="1 2">
    <name type="scientific">Mucispirillum schaedleri ASF457</name>
    <dbReference type="NCBI Taxonomy" id="1379858"/>
    <lineage>
        <taxon>Bacteria</taxon>
        <taxon>Pseudomonadati</taxon>
        <taxon>Deferribacterota</taxon>
        <taxon>Deferribacteres</taxon>
        <taxon>Deferribacterales</taxon>
        <taxon>Mucispirillaceae</taxon>
        <taxon>Mucispirillum</taxon>
    </lineage>
</organism>
<name>V2QIW7_9BACT</name>
<reference evidence="1" key="2">
    <citation type="submission" date="2022-05" db="EMBL/GenBank/DDBJ databases">
        <authorList>
            <person name="Proctor A.L."/>
            <person name="Phillips G.J."/>
            <person name="Wannemuehler M.J."/>
        </authorList>
    </citation>
    <scope>NUCLEOTIDE SEQUENCE</scope>
    <source>
        <strain evidence="1">ASF457</strain>
    </source>
</reference>
<protein>
    <submittedName>
        <fullName evidence="1">Uncharacterized protein</fullName>
    </submittedName>
</protein>
<evidence type="ECO:0000313" key="1">
    <source>
        <dbReference type="EMBL" id="USF23737.1"/>
    </source>
</evidence>
<dbReference type="RefSeq" id="WP_023275109.1">
    <property type="nucleotide sequence ID" value="NZ_CP097562.1"/>
</dbReference>
<dbReference type="KEGG" id="msch:N508_000804"/>
<dbReference type="Gene3D" id="1.25.40.10">
    <property type="entry name" value="Tetratricopeptide repeat domain"/>
    <property type="match status" value="1"/>
</dbReference>
<reference evidence="1" key="3">
    <citation type="submission" date="2022-06" db="EMBL/GenBank/DDBJ databases">
        <title>Resources to Facilitate Use of the Altered Schaedler Flora (ASF) Mouse Model to Study Microbiome Function.</title>
        <authorList>
            <person name="Proctor A."/>
            <person name="Parvinroo S."/>
            <person name="Richie T."/>
            <person name="Jia X."/>
            <person name="Lee S.T.M."/>
            <person name="Karp P.D."/>
            <person name="Paley S."/>
            <person name="Kostic A.D."/>
            <person name="Pierre J.F."/>
            <person name="Wannemuehler M.J."/>
            <person name="Phillips G.J."/>
        </authorList>
    </citation>
    <scope>NUCLEOTIDE SEQUENCE</scope>
    <source>
        <strain evidence="1">ASF457</strain>
    </source>
</reference>
<dbReference type="Proteomes" id="UP000017429">
    <property type="component" value="Chromosome"/>
</dbReference>
<dbReference type="InterPro" id="IPR011990">
    <property type="entry name" value="TPR-like_helical_dom_sf"/>
</dbReference>
<proteinExistence type="predicted"/>
<dbReference type="eggNOG" id="COG1262">
    <property type="taxonomic scope" value="Bacteria"/>
</dbReference>
<dbReference type="SUPFAM" id="SSF48452">
    <property type="entry name" value="TPR-like"/>
    <property type="match status" value="1"/>
</dbReference>
<keyword evidence="2" id="KW-1185">Reference proteome</keyword>
<dbReference type="EMBL" id="CP097562">
    <property type="protein sequence ID" value="USF23737.1"/>
    <property type="molecule type" value="Genomic_DNA"/>
</dbReference>